<proteinExistence type="predicted"/>
<dbReference type="SUPFAM" id="SSF56925">
    <property type="entry name" value="OMPA-like"/>
    <property type="match status" value="1"/>
</dbReference>
<dbReference type="InterPro" id="IPR027385">
    <property type="entry name" value="Beta-barrel_OMP"/>
</dbReference>
<evidence type="ECO:0000313" key="3">
    <source>
        <dbReference type="EMBL" id="SFV65398.1"/>
    </source>
</evidence>
<reference evidence="3" key="1">
    <citation type="submission" date="2016-10" db="EMBL/GenBank/DDBJ databases">
        <authorList>
            <person name="de Groot N.N."/>
        </authorList>
    </citation>
    <scope>NUCLEOTIDE SEQUENCE</scope>
</reference>
<dbReference type="InterPro" id="IPR011250">
    <property type="entry name" value="OMP/PagP_B-barrel"/>
</dbReference>
<dbReference type="AlphaFoldDB" id="A0A1W1CHQ1"/>
<evidence type="ECO:0000259" key="2">
    <source>
        <dbReference type="Pfam" id="PF13505"/>
    </source>
</evidence>
<dbReference type="EMBL" id="FPHN01000183">
    <property type="protein sequence ID" value="SFV65398.1"/>
    <property type="molecule type" value="Genomic_DNA"/>
</dbReference>
<keyword evidence="1" id="KW-0732">Signal</keyword>
<organism evidence="3">
    <name type="scientific">hydrothermal vent metagenome</name>
    <dbReference type="NCBI Taxonomy" id="652676"/>
    <lineage>
        <taxon>unclassified sequences</taxon>
        <taxon>metagenomes</taxon>
        <taxon>ecological metagenomes</taxon>
    </lineage>
</organism>
<feature type="domain" description="Outer membrane protein beta-barrel" evidence="2">
    <location>
        <begin position="79"/>
        <end position="210"/>
    </location>
</feature>
<sequence>MKNIKLSFITLVTLTILGYGGGDFEVVTPYETEDMQSIEEIPIEKVVQPIEKTPIVKKTPVIVETAVVEEPKEVKDIYANGFYAGLGIVATRYKTSCNSRCVNSGTDKTLGVLGRVGYDFNQYIGLEARGIKTSMKNDGGTVKHAGVFIKPMLPVGDKTNIYGLVGLAKTTTQGKLQRTDAETLALGAGVEVDLSKDSPKEGRYNREFDGKGDQERGLGLFVDYEKMVVKSGAPTLDALSAGLTYDF</sequence>
<accession>A0A1W1CHQ1</accession>
<name>A0A1W1CHQ1_9ZZZZ</name>
<evidence type="ECO:0000256" key="1">
    <source>
        <dbReference type="ARBA" id="ARBA00022729"/>
    </source>
</evidence>
<protein>
    <recommendedName>
        <fullName evidence="2">Outer membrane protein beta-barrel domain-containing protein</fullName>
    </recommendedName>
</protein>
<dbReference type="Gene3D" id="2.40.160.20">
    <property type="match status" value="1"/>
</dbReference>
<gene>
    <name evidence="3" type="ORF">MNB_SV-14-1279</name>
</gene>
<dbReference type="Pfam" id="PF13505">
    <property type="entry name" value="OMP_b-brl"/>
    <property type="match status" value="1"/>
</dbReference>